<protein>
    <submittedName>
        <fullName evidence="1">Uncharacterized protein</fullName>
    </submittedName>
</protein>
<reference evidence="1" key="1">
    <citation type="journal article" date="2014" name="Int. J. Syst. Evol. Microbiol.">
        <title>Complete genome sequence of Corynebacterium casei LMG S-19264T (=DSM 44701T), isolated from a smear-ripened cheese.</title>
        <authorList>
            <consortium name="US DOE Joint Genome Institute (JGI-PGF)"/>
            <person name="Walter F."/>
            <person name="Albersmeier A."/>
            <person name="Kalinowski J."/>
            <person name="Ruckert C."/>
        </authorList>
    </citation>
    <scope>NUCLEOTIDE SEQUENCE</scope>
    <source>
        <strain evidence="1">NBRC 112290</strain>
    </source>
</reference>
<dbReference type="EMBL" id="BSUM01000001">
    <property type="protein sequence ID" value="GMA31566.1"/>
    <property type="molecule type" value="Genomic_DNA"/>
</dbReference>
<dbReference type="Proteomes" id="UP001157161">
    <property type="component" value="Unassembled WGS sequence"/>
</dbReference>
<keyword evidence="2" id="KW-1185">Reference proteome</keyword>
<reference evidence="1" key="2">
    <citation type="submission" date="2023-02" db="EMBL/GenBank/DDBJ databases">
        <authorList>
            <person name="Sun Q."/>
            <person name="Mori K."/>
        </authorList>
    </citation>
    <scope>NUCLEOTIDE SEQUENCE</scope>
    <source>
        <strain evidence="1">NBRC 112290</strain>
    </source>
</reference>
<proteinExistence type="predicted"/>
<organism evidence="1 2">
    <name type="scientific">Litorihabitans aurantiacus</name>
    <dbReference type="NCBI Taxonomy" id="1930061"/>
    <lineage>
        <taxon>Bacteria</taxon>
        <taxon>Bacillati</taxon>
        <taxon>Actinomycetota</taxon>
        <taxon>Actinomycetes</taxon>
        <taxon>Micrococcales</taxon>
        <taxon>Beutenbergiaceae</taxon>
        <taxon>Litorihabitans</taxon>
    </lineage>
</organism>
<evidence type="ECO:0000313" key="2">
    <source>
        <dbReference type="Proteomes" id="UP001157161"/>
    </source>
</evidence>
<name>A0AA37XE77_9MICO</name>
<gene>
    <name evidence="1" type="ORF">GCM10025875_15580</name>
</gene>
<accession>A0AA37XE77</accession>
<evidence type="ECO:0000313" key="1">
    <source>
        <dbReference type="EMBL" id="GMA31566.1"/>
    </source>
</evidence>
<dbReference type="AlphaFoldDB" id="A0AA37XE77"/>
<sequence length="67" mass="7306">MYVPASLRATVAALHAEQGDQADKFEAKLMMAEAFTRTGRGISRSYSLVALDKIPDLFEAVEGSFPE</sequence>
<comment type="caution">
    <text evidence="1">The sequence shown here is derived from an EMBL/GenBank/DDBJ whole genome shotgun (WGS) entry which is preliminary data.</text>
</comment>